<accession>T0ZLY9</accession>
<dbReference type="EMBL" id="AUZX01014920">
    <property type="protein sequence ID" value="EQD30815.1"/>
    <property type="molecule type" value="Genomic_DNA"/>
</dbReference>
<dbReference type="SUPFAM" id="SSF51735">
    <property type="entry name" value="NAD(P)-binding Rossmann-fold domains"/>
    <property type="match status" value="1"/>
</dbReference>
<proteinExistence type="inferred from homology"/>
<dbReference type="InterPro" id="IPR036291">
    <property type="entry name" value="NAD(P)-bd_dom_sf"/>
</dbReference>
<dbReference type="PROSITE" id="PS00061">
    <property type="entry name" value="ADH_SHORT"/>
    <property type="match status" value="1"/>
</dbReference>
<dbReference type="InterPro" id="IPR002347">
    <property type="entry name" value="SDR_fam"/>
</dbReference>
<evidence type="ECO:0000313" key="2">
    <source>
        <dbReference type="EMBL" id="EQD30815.1"/>
    </source>
</evidence>
<dbReference type="Gene3D" id="3.40.50.720">
    <property type="entry name" value="NAD(P)-binding Rossmann-like Domain"/>
    <property type="match status" value="1"/>
</dbReference>
<dbReference type="PRINTS" id="PR00081">
    <property type="entry name" value="GDHRDH"/>
</dbReference>
<comment type="similarity">
    <text evidence="1">Belongs to the short-chain dehydrogenases/reductases (SDR) family.</text>
</comment>
<reference evidence="2" key="1">
    <citation type="submission" date="2013-08" db="EMBL/GenBank/DDBJ databases">
        <authorList>
            <person name="Mendez C."/>
            <person name="Richter M."/>
            <person name="Ferrer M."/>
            <person name="Sanchez J."/>
        </authorList>
    </citation>
    <scope>NUCLEOTIDE SEQUENCE</scope>
</reference>
<sequence>ERFGRIDILVNNAGVTWGAKTLEMPFERWQYVMDTNVNGTWLLSQAVCRVMVQQGQGGRIINIASVAGLRGGRPDALAAIGYSTSKAAMIGLTRTLATHMAEHGILVNAICPGFFATRMTRGVLAQAGEQAGAGIPLGRIGRPGEIKGLAVFLAAPASSYITGQEIAVDGGSTV</sequence>
<reference evidence="2" key="2">
    <citation type="journal article" date="2014" name="ISME J.">
        <title>Microbial stratification in low pH oxic and suboxic macroscopic growths along an acid mine drainage.</title>
        <authorList>
            <person name="Mendez-Garcia C."/>
            <person name="Mesa V."/>
            <person name="Sprenger R.R."/>
            <person name="Richter M."/>
            <person name="Diez M.S."/>
            <person name="Solano J."/>
            <person name="Bargiela R."/>
            <person name="Golyshina O.V."/>
            <person name="Manteca A."/>
            <person name="Ramos J.L."/>
            <person name="Gallego J.R."/>
            <person name="Llorente I."/>
            <person name="Martins Dos Santos V.A."/>
            <person name="Jensen O.N."/>
            <person name="Pelaez A.I."/>
            <person name="Sanchez J."/>
            <person name="Ferrer M."/>
        </authorList>
    </citation>
    <scope>NUCLEOTIDE SEQUENCE</scope>
</reference>
<dbReference type="AlphaFoldDB" id="T0ZLY9"/>
<dbReference type="GO" id="GO:0016616">
    <property type="term" value="F:oxidoreductase activity, acting on the CH-OH group of donors, NAD or NADP as acceptor"/>
    <property type="evidence" value="ECO:0007669"/>
    <property type="project" value="TreeGrafter"/>
</dbReference>
<comment type="caution">
    <text evidence="2">The sequence shown here is derived from an EMBL/GenBank/DDBJ whole genome shotgun (WGS) entry which is preliminary data.</text>
</comment>
<dbReference type="GO" id="GO:0030497">
    <property type="term" value="P:fatty acid elongation"/>
    <property type="evidence" value="ECO:0007669"/>
    <property type="project" value="TreeGrafter"/>
</dbReference>
<name>T0ZLY9_9ZZZZ</name>
<dbReference type="PRINTS" id="PR00080">
    <property type="entry name" value="SDRFAMILY"/>
</dbReference>
<dbReference type="FunFam" id="3.40.50.720:FF:000084">
    <property type="entry name" value="Short-chain dehydrogenase reductase"/>
    <property type="match status" value="1"/>
</dbReference>
<dbReference type="Pfam" id="PF13561">
    <property type="entry name" value="adh_short_C2"/>
    <property type="match status" value="1"/>
</dbReference>
<feature type="non-terminal residue" evidence="2">
    <location>
        <position position="1"/>
    </location>
</feature>
<dbReference type="InterPro" id="IPR020904">
    <property type="entry name" value="Sc_DH/Rdtase_CS"/>
</dbReference>
<dbReference type="PANTHER" id="PTHR42760:SF40">
    <property type="entry name" value="3-OXOACYL-[ACYL-CARRIER-PROTEIN] REDUCTASE, CHLOROPLASTIC"/>
    <property type="match status" value="1"/>
</dbReference>
<organism evidence="2">
    <name type="scientific">mine drainage metagenome</name>
    <dbReference type="NCBI Taxonomy" id="410659"/>
    <lineage>
        <taxon>unclassified sequences</taxon>
        <taxon>metagenomes</taxon>
        <taxon>ecological metagenomes</taxon>
    </lineage>
</organism>
<gene>
    <name evidence="2" type="ORF">B1A_20220</name>
</gene>
<dbReference type="PANTHER" id="PTHR42760">
    <property type="entry name" value="SHORT-CHAIN DEHYDROGENASES/REDUCTASES FAMILY MEMBER"/>
    <property type="match status" value="1"/>
</dbReference>
<protein>
    <submittedName>
        <fullName evidence="2">Short-chain dehydrogenase/reductase SDR</fullName>
    </submittedName>
</protein>
<evidence type="ECO:0000256" key="1">
    <source>
        <dbReference type="ARBA" id="ARBA00006484"/>
    </source>
</evidence>